<reference evidence="4" key="1">
    <citation type="journal article" date="2017" name="Genome Biol.">
        <title>Comparative genomics reveals high biological diversity and specific adaptations in the industrially and medically important fungal genus Aspergillus.</title>
        <authorList>
            <person name="de Vries R.P."/>
            <person name="Riley R."/>
            <person name="Wiebenga A."/>
            <person name="Aguilar-Osorio G."/>
            <person name="Amillis S."/>
            <person name="Uchima C.A."/>
            <person name="Anderluh G."/>
            <person name="Asadollahi M."/>
            <person name="Askin M."/>
            <person name="Barry K."/>
            <person name="Battaglia E."/>
            <person name="Bayram O."/>
            <person name="Benocci T."/>
            <person name="Braus-Stromeyer S.A."/>
            <person name="Caldana C."/>
            <person name="Canovas D."/>
            <person name="Cerqueira G.C."/>
            <person name="Chen F."/>
            <person name="Chen W."/>
            <person name="Choi C."/>
            <person name="Clum A."/>
            <person name="Dos Santos R.A."/>
            <person name="Damasio A.R."/>
            <person name="Diallinas G."/>
            <person name="Emri T."/>
            <person name="Fekete E."/>
            <person name="Flipphi M."/>
            <person name="Freyberg S."/>
            <person name="Gallo A."/>
            <person name="Gournas C."/>
            <person name="Habgood R."/>
            <person name="Hainaut M."/>
            <person name="Harispe M.L."/>
            <person name="Henrissat B."/>
            <person name="Hilden K.S."/>
            <person name="Hope R."/>
            <person name="Hossain A."/>
            <person name="Karabika E."/>
            <person name="Karaffa L."/>
            <person name="Karanyi Z."/>
            <person name="Krasevec N."/>
            <person name="Kuo A."/>
            <person name="Kusch H."/>
            <person name="LaButti K."/>
            <person name="Lagendijk E.L."/>
            <person name="Lapidus A."/>
            <person name="Levasseur A."/>
            <person name="Lindquist E."/>
            <person name="Lipzen A."/>
            <person name="Logrieco A.F."/>
            <person name="MacCabe A."/>
            <person name="Maekelae M.R."/>
            <person name="Malavazi I."/>
            <person name="Melin P."/>
            <person name="Meyer V."/>
            <person name="Mielnichuk N."/>
            <person name="Miskei M."/>
            <person name="Molnar A.P."/>
            <person name="Mule G."/>
            <person name="Ngan C.Y."/>
            <person name="Orejas M."/>
            <person name="Orosz E."/>
            <person name="Ouedraogo J.P."/>
            <person name="Overkamp K.M."/>
            <person name="Park H.-S."/>
            <person name="Perrone G."/>
            <person name="Piumi F."/>
            <person name="Punt P.J."/>
            <person name="Ram A.F."/>
            <person name="Ramon A."/>
            <person name="Rauscher S."/>
            <person name="Record E."/>
            <person name="Riano-Pachon D.M."/>
            <person name="Robert V."/>
            <person name="Roehrig J."/>
            <person name="Ruller R."/>
            <person name="Salamov A."/>
            <person name="Salih N.S."/>
            <person name="Samson R.A."/>
            <person name="Sandor E."/>
            <person name="Sanguinetti M."/>
            <person name="Schuetze T."/>
            <person name="Sepcic K."/>
            <person name="Shelest E."/>
            <person name="Sherlock G."/>
            <person name="Sophianopoulou V."/>
            <person name="Squina F.M."/>
            <person name="Sun H."/>
            <person name="Susca A."/>
            <person name="Todd R.B."/>
            <person name="Tsang A."/>
            <person name="Unkles S.E."/>
            <person name="van de Wiele N."/>
            <person name="van Rossen-Uffink D."/>
            <person name="Oliveira J.V."/>
            <person name="Vesth T.C."/>
            <person name="Visser J."/>
            <person name="Yu J.-H."/>
            <person name="Zhou M."/>
            <person name="Andersen M.R."/>
            <person name="Archer D.B."/>
            <person name="Baker S.E."/>
            <person name="Benoit I."/>
            <person name="Brakhage A.A."/>
            <person name="Braus G.H."/>
            <person name="Fischer R."/>
            <person name="Frisvad J.C."/>
            <person name="Goldman G.H."/>
            <person name="Houbraken J."/>
            <person name="Oakley B."/>
            <person name="Pocsi I."/>
            <person name="Scazzocchio C."/>
            <person name="Seiboth B."/>
            <person name="vanKuyk P.A."/>
            <person name="Wortman J."/>
            <person name="Dyer P.S."/>
            <person name="Grigoriev I.V."/>
        </authorList>
    </citation>
    <scope>NUCLEOTIDE SEQUENCE [LARGE SCALE GENOMIC DNA]</scope>
    <source>
        <strain evidence="4">DTO 134E9</strain>
    </source>
</reference>
<sequence length="326" mass="36977">MRINAAFVITGILSGLREGAAAAGASTGPNGEPYVPGKYFDRFFMIIGENMDFWDLEAQPTFSSLWKDAPNGRLLANYYAVTHPSQPNYIDHLAATTFGWNSDTPVNFTGADSYNIIDLLEEKGISWGAYAEDYPITQGCYTPYAPIENGTQVPHSYVRKHFPHVSFESIYSNQTRCNKLYNSEVFWQHLQEGKLPQFTYFVPNLLNDGHDTNSTYWANYIQKNWVDTFYHNTYFNTRALNYLSMDESGNTTGFNSVHGDNNNHIYAAIWGDAIINKDTYDKYDFVRYNHSSIPATLEMNWFGKTGLLGRNDSYAPVFALPYDGAN</sequence>
<keyword evidence="2" id="KW-0732">Signal</keyword>
<feature type="signal peptide" evidence="2">
    <location>
        <begin position="1"/>
        <end position="21"/>
    </location>
</feature>
<dbReference type="VEuPathDB" id="FungiDB:ASPWEDRAFT_182818"/>
<dbReference type="GO" id="GO:0009395">
    <property type="term" value="P:phospholipid catabolic process"/>
    <property type="evidence" value="ECO:0007669"/>
    <property type="project" value="TreeGrafter"/>
</dbReference>
<accession>A0A1L9RII2</accession>
<evidence type="ECO:0000313" key="3">
    <source>
        <dbReference type="EMBL" id="OJJ34667.1"/>
    </source>
</evidence>
<dbReference type="GO" id="GO:0016788">
    <property type="term" value="F:hydrolase activity, acting on ester bonds"/>
    <property type="evidence" value="ECO:0007669"/>
    <property type="project" value="InterPro"/>
</dbReference>
<dbReference type="InterPro" id="IPR007312">
    <property type="entry name" value="Phosphoesterase"/>
</dbReference>
<feature type="chain" id="PRO_5012431294" description="Acid phosphatase" evidence="2">
    <location>
        <begin position="22"/>
        <end position="326"/>
    </location>
</feature>
<dbReference type="PANTHER" id="PTHR31956">
    <property type="entry name" value="NON-SPECIFIC PHOSPHOLIPASE C4-RELATED"/>
    <property type="match status" value="1"/>
</dbReference>
<keyword evidence="4" id="KW-1185">Reference proteome</keyword>
<dbReference type="Pfam" id="PF04185">
    <property type="entry name" value="Phosphoesterase"/>
    <property type="match status" value="1"/>
</dbReference>
<protein>
    <recommendedName>
        <fullName evidence="5">Acid phosphatase</fullName>
    </recommendedName>
</protein>
<organism evidence="3 4">
    <name type="scientific">Aspergillus wentii DTO 134E9</name>
    <dbReference type="NCBI Taxonomy" id="1073089"/>
    <lineage>
        <taxon>Eukaryota</taxon>
        <taxon>Fungi</taxon>
        <taxon>Dikarya</taxon>
        <taxon>Ascomycota</taxon>
        <taxon>Pezizomycotina</taxon>
        <taxon>Eurotiomycetes</taxon>
        <taxon>Eurotiomycetidae</taxon>
        <taxon>Eurotiales</taxon>
        <taxon>Aspergillaceae</taxon>
        <taxon>Aspergillus</taxon>
        <taxon>Aspergillus subgen. Cremei</taxon>
    </lineage>
</organism>
<evidence type="ECO:0000313" key="4">
    <source>
        <dbReference type="Proteomes" id="UP000184383"/>
    </source>
</evidence>
<dbReference type="AlphaFoldDB" id="A0A1L9RII2"/>
<dbReference type="RefSeq" id="XP_040688343.1">
    <property type="nucleotide sequence ID" value="XM_040831953.1"/>
</dbReference>
<dbReference type="PANTHER" id="PTHR31956:SF8">
    <property type="entry name" value="ACID PHOSPHATASE PHOA (AFU_ORTHOLOGUE AFUA_1G03570)"/>
    <property type="match status" value="1"/>
</dbReference>
<keyword evidence="1" id="KW-0378">Hydrolase</keyword>
<dbReference type="EMBL" id="KV878212">
    <property type="protein sequence ID" value="OJJ34667.1"/>
    <property type="molecule type" value="Genomic_DNA"/>
</dbReference>
<dbReference type="GeneID" id="63747801"/>
<dbReference type="OrthoDB" id="5135119at2759"/>
<proteinExistence type="predicted"/>
<dbReference type="Proteomes" id="UP000184383">
    <property type="component" value="Unassembled WGS sequence"/>
</dbReference>
<evidence type="ECO:0008006" key="5">
    <source>
        <dbReference type="Google" id="ProtNLM"/>
    </source>
</evidence>
<evidence type="ECO:0000256" key="1">
    <source>
        <dbReference type="ARBA" id="ARBA00022801"/>
    </source>
</evidence>
<name>A0A1L9RII2_ASPWE</name>
<gene>
    <name evidence="3" type="ORF">ASPWEDRAFT_182818</name>
</gene>
<dbReference type="STRING" id="1073089.A0A1L9RII2"/>
<evidence type="ECO:0000256" key="2">
    <source>
        <dbReference type="SAM" id="SignalP"/>
    </source>
</evidence>